<dbReference type="EMBL" id="JAWPEI010000003">
    <property type="protein sequence ID" value="KAK4731691.1"/>
    <property type="molecule type" value="Genomic_DNA"/>
</dbReference>
<proteinExistence type="predicted"/>
<dbReference type="AlphaFoldDB" id="A0AAV9M1A6"/>
<organism evidence="1 2">
    <name type="scientific">Solanum pinnatisectum</name>
    <name type="common">tansyleaf nightshade</name>
    <dbReference type="NCBI Taxonomy" id="50273"/>
    <lineage>
        <taxon>Eukaryota</taxon>
        <taxon>Viridiplantae</taxon>
        <taxon>Streptophyta</taxon>
        <taxon>Embryophyta</taxon>
        <taxon>Tracheophyta</taxon>
        <taxon>Spermatophyta</taxon>
        <taxon>Magnoliopsida</taxon>
        <taxon>eudicotyledons</taxon>
        <taxon>Gunneridae</taxon>
        <taxon>Pentapetalae</taxon>
        <taxon>asterids</taxon>
        <taxon>lamiids</taxon>
        <taxon>Solanales</taxon>
        <taxon>Solanaceae</taxon>
        <taxon>Solanoideae</taxon>
        <taxon>Solaneae</taxon>
        <taxon>Solanum</taxon>
    </lineage>
</organism>
<evidence type="ECO:0000313" key="1">
    <source>
        <dbReference type="EMBL" id="KAK4731691.1"/>
    </source>
</evidence>
<evidence type="ECO:0000313" key="2">
    <source>
        <dbReference type="Proteomes" id="UP001311915"/>
    </source>
</evidence>
<dbReference type="Proteomes" id="UP001311915">
    <property type="component" value="Unassembled WGS sequence"/>
</dbReference>
<keyword evidence="2" id="KW-1185">Reference proteome</keyword>
<protein>
    <submittedName>
        <fullName evidence="1">Uncharacterized protein</fullName>
    </submittedName>
</protein>
<accession>A0AAV9M1A6</accession>
<comment type="caution">
    <text evidence="1">The sequence shown here is derived from an EMBL/GenBank/DDBJ whole genome shotgun (WGS) entry which is preliminary data.</text>
</comment>
<sequence length="151" mass="16718">MENTEAEVVVLKSPFSGLKVTDHNHLLHLSSGDVRGAVQISIQLVVTLTPGVMFVPTYLSKLKDPWDEYDTIVGPPFCNCEKSKTETEPRSQILMIIPTLTFNQVYDMIVQDKSPKHIPSGSHGGGDILETTTIFTAQEEVVVDIDHLKDI</sequence>
<name>A0AAV9M1A6_9SOLN</name>
<reference evidence="1 2" key="1">
    <citation type="submission" date="2023-10" db="EMBL/GenBank/DDBJ databases">
        <title>Genome-Wide Identification Analysis in wild type Solanum Pinnatisectum Reveals Some Genes Defensing Phytophthora Infestans.</title>
        <authorList>
            <person name="Sun C."/>
        </authorList>
    </citation>
    <scope>NUCLEOTIDE SEQUENCE [LARGE SCALE GENOMIC DNA]</scope>
    <source>
        <strain evidence="1">LQN</strain>
        <tissue evidence="1">Leaf</tissue>
    </source>
</reference>
<gene>
    <name evidence="1" type="ORF">R3W88_024679</name>
</gene>